<dbReference type="SUPFAM" id="SSF53474">
    <property type="entry name" value="alpha/beta-Hydrolases"/>
    <property type="match status" value="1"/>
</dbReference>
<gene>
    <name evidence="2" type="ORF">B0H15DRAFT_298993</name>
</gene>
<sequence length="243" mass="26023">MSFSSGVTHDGTPEGKIETIGGVECYVGTPTADFPKDKVLLLLTDIFGLTLVNSQLLVDDFAKNGFKTILPDYLHGDPVPADAMIGTDFDLGKWFAGHGTADTRPLLDKVIAALKADGVTTFGAVGYCFGGRYVFDLACDGVISAAATAHPSLLQIPADPEKYVATAKAPLLINSCTFDSYFPIEAHAQTDKIFEGFAPGYKREHFEGCTHGFAVRGDLSDPKVKAAKEAAFTATVEWMIKYL</sequence>
<dbReference type="InterPro" id="IPR002925">
    <property type="entry name" value="Dienelactn_hydro"/>
</dbReference>
<keyword evidence="2" id="KW-0378">Hydrolase</keyword>
<reference evidence="2" key="1">
    <citation type="submission" date="2023-03" db="EMBL/GenBank/DDBJ databases">
        <title>Massive genome expansion in bonnet fungi (Mycena s.s.) driven by repeated elements and novel gene families across ecological guilds.</title>
        <authorList>
            <consortium name="Lawrence Berkeley National Laboratory"/>
            <person name="Harder C.B."/>
            <person name="Miyauchi S."/>
            <person name="Viragh M."/>
            <person name="Kuo A."/>
            <person name="Thoen E."/>
            <person name="Andreopoulos B."/>
            <person name="Lu D."/>
            <person name="Skrede I."/>
            <person name="Drula E."/>
            <person name="Henrissat B."/>
            <person name="Morin E."/>
            <person name="Kohler A."/>
            <person name="Barry K."/>
            <person name="LaButti K."/>
            <person name="Morin E."/>
            <person name="Salamov A."/>
            <person name="Lipzen A."/>
            <person name="Mereny Z."/>
            <person name="Hegedus B."/>
            <person name="Baldrian P."/>
            <person name="Stursova M."/>
            <person name="Weitz H."/>
            <person name="Taylor A."/>
            <person name="Grigoriev I.V."/>
            <person name="Nagy L.G."/>
            <person name="Martin F."/>
            <person name="Kauserud H."/>
        </authorList>
    </citation>
    <scope>NUCLEOTIDE SEQUENCE</scope>
    <source>
        <strain evidence="2">CBHHK173m</strain>
    </source>
</reference>
<dbReference type="AlphaFoldDB" id="A0AAD6U5G6"/>
<accession>A0AAD6U5G6</accession>
<dbReference type="InterPro" id="IPR029058">
    <property type="entry name" value="AB_hydrolase_fold"/>
</dbReference>
<organism evidence="2 3">
    <name type="scientific">Mycena belliarum</name>
    <dbReference type="NCBI Taxonomy" id="1033014"/>
    <lineage>
        <taxon>Eukaryota</taxon>
        <taxon>Fungi</taxon>
        <taxon>Dikarya</taxon>
        <taxon>Basidiomycota</taxon>
        <taxon>Agaricomycotina</taxon>
        <taxon>Agaricomycetes</taxon>
        <taxon>Agaricomycetidae</taxon>
        <taxon>Agaricales</taxon>
        <taxon>Marasmiineae</taxon>
        <taxon>Mycenaceae</taxon>
        <taxon>Mycena</taxon>
    </lineage>
</organism>
<dbReference type="Gene3D" id="3.40.50.1820">
    <property type="entry name" value="alpha/beta hydrolase"/>
    <property type="match status" value="1"/>
</dbReference>
<dbReference type="PANTHER" id="PTHR17630:SF44">
    <property type="entry name" value="PROTEIN AIM2"/>
    <property type="match status" value="1"/>
</dbReference>
<dbReference type="EMBL" id="JARJCN010000028">
    <property type="protein sequence ID" value="KAJ7087618.1"/>
    <property type="molecule type" value="Genomic_DNA"/>
</dbReference>
<keyword evidence="3" id="KW-1185">Reference proteome</keyword>
<dbReference type="GO" id="GO:0016787">
    <property type="term" value="F:hydrolase activity"/>
    <property type="evidence" value="ECO:0007669"/>
    <property type="project" value="UniProtKB-KW"/>
</dbReference>
<dbReference type="Pfam" id="PF01738">
    <property type="entry name" value="DLH"/>
    <property type="match status" value="1"/>
</dbReference>
<name>A0AAD6U5G6_9AGAR</name>
<dbReference type="PANTHER" id="PTHR17630">
    <property type="entry name" value="DIENELACTONE HYDROLASE"/>
    <property type="match status" value="1"/>
</dbReference>
<evidence type="ECO:0000313" key="3">
    <source>
        <dbReference type="Proteomes" id="UP001222325"/>
    </source>
</evidence>
<feature type="domain" description="Dienelactone hydrolase" evidence="1">
    <location>
        <begin position="24"/>
        <end position="242"/>
    </location>
</feature>
<comment type="caution">
    <text evidence="2">The sequence shown here is derived from an EMBL/GenBank/DDBJ whole genome shotgun (WGS) entry which is preliminary data.</text>
</comment>
<dbReference type="Proteomes" id="UP001222325">
    <property type="component" value="Unassembled WGS sequence"/>
</dbReference>
<protein>
    <submittedName>
        <fullName evidence="2">Dienelactone hydrolase endo-1,3,1,4-beta-D-glucanase</fullName>
    </submittedName>
</protein>
<proteinExistence type="predicted"/>
<evidence type="ECO:0000313" key="2">
    <source>
        <dbReference type="EMBL" id="KAJ7087618.1"/>
    </source>
</evidence>
<evidence type="ECO:0000259" key="1">
    <source>
        <dbReference type="Pfam" id="PF01738"/>
    </source>
</evidence>